<dbReference type="AlphaFoldDB" id="G8ZUW5"/>
<dbReference type="HOGENOM" id="CLU_157438_0_0_1"/>
<dbReference type="STRING" id="1076872.G8ZUW5"/>
<dbReference type="RefSeq" id="XP_003681620.1">
    <property type="nucleotide sequence ID" value="XM_003681572.1"/>
</dbReference>
<sequence>MPQKALKVKQKVKDPRRVTKRQKNLRKGAPLQIKSKKKSLEHLKKLNRTASLTESTERLIASKVGHLELLKGTRRELEKGKGKK</sequence>
<keyword evidence="3" id="KW-1185">Reference proteome</keyword>
<feature type="compositionally biased region" description="Basic residues" evidence="1">
    <location>
        <begin position="1"/>
        <end position="10"/>
    </location>
</feature>
<dbReference type="InParanoid" id="G8ZUW5"/>
<dbReference type="GeneID" id="11503810"/>
<gene>
    <name evidence="2" type="primary">TDEL0E01660</name>
    <name evidence="2" type="ORF">TDEL_0E01660</name>
</gene>
<feature type="region of interest" description="Disordered" evidence="1">
    <location>
        <begin position="1"/>
        <end position="27"/>
    </location>
</feature>
<dbReference type="Proteomes" id="UP000005627">
    <property type="component" value="Chromosome 5"/>
</dbReference>
<proteinExistence type="predicted"/>
<accession>G8ZUW5</accession>
<dbReference type="EMBL" id="HE616746">
    <property type="protein sequence ID" value="CCE92409.1"/>
    <property type="molecule type" value="Genomic_DNA"/>
</dbReference>
<reference evidence="2 3" key="1">
    <citation type="journal article" date="2011" name="Proc. Natl. Acad. Sci. U.S.A.">
        <title>Evolutionary erosion of yeast sex chromosomes by mating-type switching accidents.</title>
        <authorList>
            <person name="Gordon J.L."/>
            <person name="Armisen D."/>
            <person name="Proux-Wera E."/>
            <person name="Oheigeartaigh S.S."/>
            <person name="Byrne K.P."/>
            <person name="Wolfe K.H."/>
        </authorList>
    </citation>
    <scope>NUCLEOTIDE SEQUENCE [LARGE SCALE GENOMIC DNA]</scope>
    <source>
        <strain evidence="3">ATCC 10662 / CBS 1146 / NBRC 0425 / NCYC 2629 / NRRL Y-866</strain>
    </source>
</reference>
<evidence type="ECO:0000313" key="3">
    <source>
        <dbReference type="Proteomes" id="UP000005627"/>
    </source>
</evidence>
<name>G8ZUW5_TORDE</name>
<dbReference type="InterPro" id="IPR019034">
    <property type="entry name" value="UPF0390"/>
</dbReference>
<evidence type="ECO:0000313" key="2">
    <source>
        <dbReference type="EMBL" id="CCE92409.1"/>
    </source>
</evidence>
<dbReference type="OrthoDB" id="5239630at2759"/>
<dbReference type="KEGG" id="tdl:TDEL_0E01660"/>
<dbReference type="Pfam" id="PF09495">
    <property type="entry name" value="DUF2462"/>
    <property type="match status" value="1"/>
</dbReference>
<dbReference type="FunCoup" id="G8ZUW5">
    <property type="interactions" value="57"/>
</dbReference>
<dbReference type="eggNOG" id="ENOG502S53E">
    <property type="taxonomic scope" value="Eukaryota"/>
</dbReference>
<evidence type="ECO:0000256" key="1">
    <source>
        <dbReference type="SAM" id="MobiDB-lite"/>
    </source>
</evidence>
<protein>
    <submittedName>
        <fullName evidence="2">Uncharacterized protein</fullName>
    </submittedName>
</protein>
<organism evidence="2 3">
    <name type="scientific">Torulaspora delbrueckii</name>
    <name type="common">Yeast</name>
    <name type="synonym">Candida colliculosa</name>
    <dbReference type="NCBI Taxonomy" id="4950"/>
    <lineage>
        <taxon>Eukaryota</taxon>
        <taxon>Fungi</taxon>
        <taxon>Dikarya</taxon>
        <taxon>Ascomycota</taxon>
        <taxon>Saccharomycotina</taxon>
        <taxon>Saccharomycetes</taxon>
        <taxon>Saccharomycetales</taxon>
        <taxon>Saccharomycetaceae</taxon>
        <taxon>Torulaspora</taxon>
    </lineage>
</organism>